<keyword evidence="7" id="KW-0539">Nucleus</keyword>
<feature type="domain" description="ALOG" evidence="9">
    <location>
        <begin position="37"/>
        <end position="97"/>
    </location>
</feature>
<dbReference type="PROSITE" id="PS51697">
    <property type="entry name" value="ALOG"/>
    <property type="match status" value="1"/>
</dbReference>
<keyword evidence="6" id="KW-0804">Transcription</keyword>
<dbReference type="InterPro" id="IPR006936">
    <property type="entry name" value="ALOG_dom"/>
</dbReference>
<dbReference type="GO" id="GO:0003677">
    <property type="term" value="F:DNA binding"/>
    <property type="evidence" value="ECO:0007669"/>
    <property type="project" value="UniProtKB-KW"/>
</dbReference>
<gene>
    <name evidence="10" type="ORF">LTRI10_LOCUS40625</name>
</gene>
<name>A0AAV2FQ75_9ROSI</name>
<comment type="similarity">
    <text evidence="2">Belongs to the plant homeotic and developmental regulators ALOG protein family.</text>
</comment>
<dbReference type="Proteomes" id="UP001497516">
    <property type="component" value="Chromosome 7"/>
</dbReference>
<dbReference type="Pfam" id="PF04852">
    <property type="entry name" value="ALOG_dom"/>
    <property type="match status" value="1"/>
</dbReference>
<organism evidence="10 11">
    <name type="scientific">Linum trigynum</name>
    <dbReference type="NCBI Taxonomy" id="586398"/>
    <lineage>
        <taxon>Eukaryota</taxon>
        <taxon>Viridiplantae</taxon>
        <taxon>Streptophyta</taxon>
        <taxon>Embryophyta</taxon>
        <taxon>Tracheophyta</taxon>
        <taxon>Spermatophyta</taxon>
        <taxon>Magnoliopsida</taxon>
        <taxon>eudicotyledons</taxon>
        <taxon>Gunneridae</taxon>
        <taxon>Pentapetalae</taxon>
        <taxon>rosids</taxon>
        <taxon>fabids</taxon>
        <taxon>Malpighiales</taxon>
        <taxon>Linaceae</taxon>
        <taxon>Linum</taxon>
    </lineage>
</organism>
<dbReference type="EMBL" id="OZ034820">
    <property type="protein sequence ID" value="CAL1400500.1"/>
    <property type="molecule type" value="Genomic_DNA"/>
</dbReference>
<dbReference type="GO" id="GO:0009416">
    <property type="term" value="P:response to light stimulus"/>
    <property type="evidence" value="ECO:0007669"/>
    <property type="project" value="TreeGrafter"/>
</dbReference>
<evidence type="ECO:0000256" key="4">
    <source>
        <dbReference type="ARBA" id="ARBA00023015"/>
    </source>
</evidence>
<evidence type="ECO:0000313" key="11">
    <source>
        <dbReference type="Proteomes" id="UP001497516"/>
    </source>
</evidence>
<evidence type="ECO:0000256" key="3">
    <source>
        <dbReference type="ARBA" id="ARBA00022473"/>
    </source>
</evidence>
<comment type="subcellular location">
    <subcellularLocation>
        <location evidence="1">Nucleus</location>
    </subcellularLocation>
</comment>
<accession>A0AAV2FQ75</accession>
<evidence type="ECO:0000256" key="6">
    <source>
        <dbReference type="ARBA" id="ARBA00023163"/>
    </source>
</evidence>
<reference evidence="10 11" key="1">
    <citation type="submission" date="2024-04" db="EMBL/GenBank/DDBJ databases">
        <authorList>
            <person name="Fracassetti M."/>
        </authorList>
    </citation>
    <scope>NUCLEOTIDE SEQUENCE [LARGE SCALE GENOMIC DNA]</scope>
</reference>
<feature type="region of interest" description="Disordered" evidence="8">
    <location>
        <begin position="1"/>
        <end position="39"/>
    </location>
</feature>
<dbReference type="PANTHER" id="PTHR31165">
    <property type="entry name" value="PROTEIN G1-LIKE2"/>
    <property type="match status" value="1"/>
</dbReference>
<protein>
    <recommendedName>
        <fullName evidence="9">ALOG domain-containing protein</fullName>
    </recommendedName>
</protein>
<keyword evidence="11" id="KW-1185">Reference proteome</keyword>
<proteinExistence type="inferred from homology"/>
<dbReference type="AlphaFoldDB" id="A0AAV2FQ75"/>
<dbReference type="PANTHER" id="PTHR31165:SF70">
    <property type="entry name" value="PROTEIN LIGHT-DEPENDENT SHORT HYPOCOTYLS 1"/>
    <property type="match status" value="1"/>
</dbReference>
<evidence type="ECO:0000256" key="5">
    <source>
        <dbReference type="ARBA" id="ARBA00023125"/>
    </source>
</evidence>
<dbReference type="InterPro" id="IPR040222">
    <property type="entry name" value="ALOG"/>
</dbReference>
<keyword evidence="4" id="KW-0805">Transcription regulation</keyword>
<evidence type="ECO:0000313" key="10">
    <source>
        <dbReference type="EMBL" id="CAL1400500.1"/>
    </source>
</evidence>
<evidence type="ECO:0000259" key="9">
    <source>
        <dbReference type="PROSITE" id="PS51697"/>
    </source>
</evidence>
<dbReference type="GO" id="GO:0005634">
    <property type="term" value="C:nucleus"/>
    <property type="evidence" value="ECO:0007669"/>
    <property type="project" value="UniProtKB-SubCell"/>
</dbReference>
<evidence type="ECO:0000256" key="2">
    <source>
        <dbReference type="ARBA" id="ARBA00010308"/>
    </source>
</evidence>
<evidence type="ECO:0000256" key="7">
    <source>
        <dbReference type="ARBA" id="ARBA00023242"/>
    </source>
</evidence>
<evidence type="ECO:0000256" key="1">
    <source>
        <dbReference type="ARBA" id="ARBA00004123"/>
    </source>
</evidence>
<keyword evidence="3" id="KW-0217">Developmental protein</keyword>
<evidence type="ECO:0000256" key="8">
    <source>
        <dbReference type="SAM" id="MobiDB-lite"/>
    </source>
</evidence>
<dbReference type="GO" id="GO:0009299">
    <property type="term" value="P:mRNA transcription"/>
    <property type="evidence" value="ECO:0007669"/>
    <property type="project" value="TreeGrafter"/>
</dbReference>
<sequence length="97" mass="11008">MEMHAGSQLMMMTSPPPPHSVGGSSGNIGMAAATSSRYENQKRRDWNTFCQYLRNHRPPLSLPMCSGAHVLEFLRYLDQRDSLGRRRSATPRSLRFL</sequence>
<keyword evidence="5" id="KW-0238">DNA-binding</keyword>